<proteinExistence type="predicted"/>
<name>A0A5K7XHX7_9BACT</name>
<evidence type="ECO:0000313" key="1">
    <source>
        <dbReference type="EMBL" id="BBO35652.1"/>
    </source>
</evidence>
<reference evidence="2" key="1">
    <citation type="submission" date="2019-10" db="EMBL/GenBank/DDBJ databases">
        <title>Lacipirellula parvula gen. nov., sp. nov., representing a lineage of planctomycetes widespread in freshwater anoxic habitats, and description of the family Lacipirellulaceae.</title>
        <authorList>
            <person name="Dedysh S.N."/>
            <person name="Kulichevskaya I.S."/>
            <person name="Beletsky A.V."/>
            <person name="Rakitin A.L."/>
            <person name="Mardanov A.V."/>
            <person name="Ivanova A.A."/>
            <person name="Saltykova V.X."/>
            <person name="Rijpstra W.I.C."/>
            <person name="Sinninghe Damste J.S."/>
            <person name="Ravin N.V."/>
        </authorList>
    </citation>
    <scope>NUCLEOTIDE SEQUENCE [LARGE SCALE GENOMIC DNA]</scope>
    <source>
        <strain evidence="2">PX69</strain>
    </source>
</reference>
<accession>A0A5K7XHX7</accession>
<dbReference type="AlphaFoldDB" id="A0A5K7XHX7"/>
<dbReference type="Proteomes" id="UP000326837">
    <property type="component" value="Chromosome"/>
</dbReference>
<keyword evidence="2" id="KW-1185">Reference proteome</keyword>
<dbReference type="KEGG" id="lpav:PLANPX_5264"/>
<sequence>MINPYWLFRNFSRHFEIARNSPPFKLLDPAFMRIWNNFSKAQVSTRVACVRFANAARRF</sequence>
<protein>
    <submittedName>
        <fullName evidence="1">Uncharacterized protein</fullName>
    </submittedName>
</protein>
<evidence type="ECO:0000313" key="2">
    <source>
        <dbReference type="Proteomes" id="UP000326837"/>
    </source>
</evidence>
<dbReference type="EMBL" id="AP021861">
    <property type="protein sequence ID" value="BBO35652.1"/>
    <property type="molecule type" value="Genomic_DNA"/>
</dbReference>
<gene>
    <name evidence="1" type="ORF">PLANPX_5264</name>
</gene>
<organism evidence="1 2">
    <name type="scientific">Lacipirellula parvula</name>
    <dbReference type="NCBI Taxonomy" id="2650471"/>
    <lineage>
        <taxon>Bacteria</taxon>
        <taxon>Pseudomonadati</taxon>
        <taxon>Planctomycetota</taxon>
        <taxon>Planctomycetia</taxon>
        <taxon>Pirellulales</taxon>
        <taxon>Lacipirellulaceae</taxon>
        <taxon>Lacipirellula</taxon>
    </lineage>
</organism>